<comment type="subcellular location">
    <subcellularLocation>
        <location evidence="1 5">Cytoplasm</location>
    </subcellularLocation>
</comment>
<evidence type="ECO:0000259" key="6">
    <source>
        <dbReference type="Pfam" id="PF02631"/>
    </source>
</evidence>
<reference evidence="9 12" key="2">
    <citation type="journal article" date="2017" name="Sci. Rep.">
        <title>Isolation and genomic characterization of a Dehalococcoides strain suggests genomic rearrangement during culture.</title>
        <authorList>
            <person name="Yohda M."/>
            <person name="Ikegami K."/>
            <person name="Aita Y."/>
            <person name="Kitajima M."/>
            <person name="Takechi A."/>
            <person name="Iwamoto M."/>
            <person name="Fukuda T."/>
            <person name="Tamura N."/>
            <person name="Shibasaki J."/>
            <person name="Koike S."/>
            <person name="Komatsu D."/>
            <person name="Miyagi S."/>
            <person name="Nishimura M."/>
            <person name="Uchino Y."/>
            <person name="Shiroma A."/>
            <person name="Shimoji M."/>
            <person name="Tamotsu H."/>
            <person name="Ashimine N."/>
            <person name="Shinzato M."/>
            <person name="Ohki S."/>
            <person name="Nakano K."/>
            <person name="Teruya K."/>
            <person name="Satou K."/>
            <person name="Hirano T."/>
            <person name="Yagi O."/>
        </authorList>
    </citation>
    <scope>NUCLEOTIDE SEQUENCE [LARGE SCALE GENOMIC DNA]</scope>
    <source>
        <strain evidence="9 12">UCH-ATV1</strain>
    </source>
</reference>
<dbReference type="PANTHER" id="PTHR33602:SF1">
    <property type="entry name" value="REGULATORY PROTEIN RECX FAMILY PROTEIN"/>
    <property type="match status" value="1"/>
</dbReference>
<evidence type="ECO:0000313" key="11">
    <source>
        <dbReference type="Proteomes" id="UP000053577"/>
    </source>
</evidence>
<evidence type="ECO:0000256" key="3">
    <source>
        <dbReference type="ARBA" id="ARBA00018111"/>
    </source>
</evidence>
<evidence type="ECO:0000256" key="1">
    <source>
        <dbReference type="ARBA" id="ARBA00004496"/>
    </source>
</evidence>
<sequence length="214" mass="24611">MPSITAIRKTRGANQRCKISLDNKDFFNLSYSVCEREGLKIGQELSPSQIETLKLIDDCQSCYEAALGYLSYRPRSQSELAQKLVKRGFCSRDIDSILAKLKEQGLVDDQAFAQFWHENRQSFRPRSRSLTSQELKKKGISNEIIENVVNTVDDVDSAYRAALTKAKNLPKDNYHLFRQRLSQYLLRRGFGYEVINRTVSRLWDECGNGNTDEL</sequence>
<evidence type="ECO:0000313" key="10">
    <source>
        <dbReference type="EMBL" id="KSV16236.1"/>
    </source>
</evidence>
<evidence type="ECO:0000259" key="7">
    <source>
        <dbReference type="Pfam" id="PF21981"/>
    </source>
</evidence>
<evidence type="ECO:0000259" key="8">
    <source>
        <dbReference type="Pfam" id="PF21982"/>
    </source>
</evidence>
<evidence type="ECO:0000256" key="4">
    <source>
        <dbReference type="ARBA" id="ARBA00022490"/>
    </source>
</evidence>
<evidence type="ECO:0000313" key="12">
    <source>
        <dbReference type="Proteomes" id="UP000218257"/>
    </source>
</evidence>
<dbReference type="Pfam" id="PF02631">
    <property type="entry name" value="RecX_HTH2"/>
    <property type="match status" value="1"/>
</dbReference>
<dbReference type="GO" id="GO:0005737">
    <property type="term" value="C:cytoplasm"/>
    <property type="evidence" value="ECO:0007669"/>
    <property type="project" value="UniProtKB-SubCell"/>
</dbReference>
<dbReference type="RefSeq" id="WP_010937278.1">
    <property type="nucleotide sequence ID" value="NZ_AP017649.1"/>
</dbReference>
<dbReference type="Proteomes" id="UP000053577">
    <property type="component" value="Unassembled WGS sequence"/>
</dbReference>
<dbReference type="GO" id="GO:0006282">
    <property type="term" value="P:regulation of DNA repair"/>
    <property type="evidence" value="ECO:0007669"/>
    <property type="project" value="UniProtKB-UniRule"/>
</dbReference>
<protein>
    <recommendedName>
        <fullName evidence="3 5">Regulatory protein RecX</fullName>
    </recommendedName>
</protein>
<dbReference type="InterPro" id="IPR036388">
    <property type="entry name" value="WH-like_DNA-bd_sf"/>
</dbReference>
<dbReference type="Pfam" id="PF21982">
    <property type="entry name" value="RecX_HTH1"/>
    <property type="match status" value="1"/>
</dbReference>
<dbReference type="GeneID" id="3229078"/>
<dbReference type="InterPro" id="IPR053926">
    <property type="entry name" value="RecX_HTH_1st"/>
</dbReference>
<dbReference type="InterPro" id="IPR053925">
    <property type="entry name" value="RecX_HTH_3rd"/>
</dbReference>
<dbReference type="Pfam" id="PF21981">
    <property type="entry name" value="RecX_HTH3"/>
    <property type="match status" value="1"/>
</dbReference>
<organism evidence="10 11">
    <name type="scientific">Dehalococcoides mccartyi</name>
    <dbReference type="NCBI Taxonomy" id="61435"/>
    <lineage>
        <taxon>Bacteria</taxon>
        <taxon>Bacillati</taxon>
        <taxon>Chloroflexota</taxon>
        <taxon>Dehalococcoidia</taxon>
        <taxon>Dehalococcoidales</taxon>
        <taxon>Dehalococcoidaceae</taxon>
        <taxon>Dehalococcoides</taxon>
    </lineage>
</organism>
<dbReference type="InterPro" id="IPR053924">
    <property type="entry name" value="RecX_HTH_2nd"/>
</dbReference>
<dbReference type="PANTHER" id="PTHR33602">
    <property type="entry name" value="REGULATORY PROTEIN RECX FAMILY PROTEIN"/>
    <property type="match status" value="1"/>
</dbReference>
<dbReference type="AlphaFoldDB" id="A0A0V8LXK4"/>
<keyword evidence="4 5" id="KW-0963">Cytoplasm</keyword>
<dbReference type="Proteomes" id="UP000218257">
    <property type="component" value="Chromosome"/>
</dbReference>
<dbReference type="Gene3D" id="1.10.10.10">
    <property type="entry name" value="Winged helix-like DNA-binding domain superfamily/Winged helix DNA-binding domain"/>
    <property type="match status" value="3"/>
</dbReference>
<dbReference type="PATRIC" id="fig|61435.5.peg.1195"/>
<dbReference type="OrthoDB" id="5421057at2"/>
<name>A0A0V8LXK4_9CHLR</name>
<dbReference type="EMBL" id="AP017649">
    <property type="protein sequence ID" value="BAZ98043.1"/>
    <property type="molecule type" value="Genomic_DNA"/>
</dbReference>
<dbReference type="InterPro" id="IPR003783">
    <property type="entry name" value="Regulatory_RecX"/>
</dbReference>
<evidence type="ECO:0000313" key="9">
    <source>
        <dbReference type="EMBL" id="BAZ98043.1"/>
    </source>
</evidence>
<feature type="domain" description="RecX second three-helical" evidence="6">
    <location>
        <begin position="108"/>
        <end position="148"/>
    </location>
</feature>
<accession>A0A0V8LXK4</accession>
<evidence type="ECO:0000256" key="5">
    <source>
        <dbReference type="HAMAP-Rule" id="MF_01114"/>
    </source>
</evidence>
<feature type="domain" description="RecX first three-helical" evidence="8">
    <location>
        <begin position="62"/>
        <end position="101"/>
    </location>
</feature>
<evidence type="ECO:0000256" key="2">
    <source>
        <dbReference type="ARBA" id="ARBA00009695"/>
    </source>
</evidence>
<dbReference type="EMBL" id="JGYD01000027">
    <property type="protein sequence ID" value="KSV16236.1"/>
    <property type="molecule type" value="Genomic_DNA"/>
</dbReference>
<dbReference type="HAMAP" id="MF_01114">
    <property type="entry name" value="RecX"/>
    <property type="match status" value="1"/>
</dbReference>
<feature type="domain" description="RecX third three-helical" evidence="7">
    <location>
        <begin position="153"/>
        <end position="197"/>
    </location>
</feature>
<gene>
    <name evidence="5" type="primary">recX</name>
    <name evidence="10" type="ORF">DA01_06065</name>
    <name evidence="9" type="ORF">DEHALATV1_1415</name>
</gene>
<reference evidence="10 11" key="1">
    <citation type="journal article" date="2015" name="Sci. Rep.">
        <title>A comparative genomics and reductive dehalogenase gene transcription study of two chloroethene-respiring bacteria, Dehalococcoides mccartyi strains MB and 11a.</title>
        <authorList>
            <person name="Low A."/>
            <person name="Shen Z."/>
            <person name="Cheng D."/>
            <person name="Rogers M.J."/>
            <person name="Lee P.K."/>
            <person name="He J."/>
        </authorList>
    </citation>
    <scope>NUCLEOTIDE SEQUENCE [LARGE SCALE GENOMIC DNA]</scope>
    <source>
        <strain evidence="10 11">MB</strain>
    </source>
</reference>
<proteinExistence type="inferred from homology"/>
<comment type="similarity">
    <text evidence="2 5">Belongs to the RecX family.</text>
</comment>
<comment type="function">
    <text evidence="5">Modulates RecA activity.</text>
</comment>